<dbReference type="GO" id="GO:0051660">
    <property type="term" value="P:establishment of centrosome localization"/>
    <property type="evidence" value="ECO:0007669"/>
    <property type="project" value="TreeGrafter"/>
</dbReference>
<evidence type="ECO:0000313" key="6">
    <source>
        <dbReference type="Proteomes" id="UP000193380"/>
    </source>
</evidence>
<evidence type="ECO:0000256" key="2">
    <source>
        <dbReference type="ARBA" id="ARBA00022737"/>
    </source>
</evidence>
<evidence type="ECO:0000259" key="4">
    <source>
        <dbReference type="Pfam" id="PF12053"/>
    </source>
</evidence>
<dbReference type="GO" id="GO:0016324">
    <property type="term" value="C:apical plasma membrane"/>
    <property type="evidence" value="ECO:0007669"/>
    <property type="project" value="TreeGrafter"/>
</dbReference>
<organism evidence="5 6">
    <name type="scientific">Oncorhynchus mykiss</name>
    <name type="common">Rainbow trout</name>
    <name type="synonym">Salmo gairdneri</name>
    <dbReference type="NCBI Taxonomy" id="8022"/>
    <lineage>
        <taxon>Eukaryota</taxon>
        <taxon>Metazoa</taxon>
        <taxon>Chordata</taxon>
        <taxon>Craniata</taxon>
        <taxon>Vertebrata</taxon>
        <taxon>Euteleostomi</taxon>
        <taxon>Actinopterygii</taxon>
        <taxon>Neopterygii</taxon>
        <taxon>Teleostei</taxon>
        <taxon>Protacanthopterygii</taxon>
        <taxon>Salmoniformes</taxon>
        <taxon>Salmonidae</taxon>
        <taxon>Salmoninae</taxon>
        <taxon>Oncorhynchus</taxon>
    </lineage>
</organism>
<evidence type="ECO:0000313" key="5">
    <source>
        <dbReference type="EMBL" id="CDQ90826.1"/>
    </source>
</evidence>
<dbReference type="InterPro" id="IPR021922">
    <property type="entry name" value="Par3/HAL_N"/>
</dbReference>
<dbReference type="Gene3D" id="3.10.20.90">
    <property type="entry name" value="Phosphatidylinositol 3-kinase Catalytic Subunit, Chain A, domain 1"/>
    <property type="match status" value="1"/>
</dbReference>
<dbReference type="InterPro" id="IPR052213">
    <property type="entry name" value="PAR3"/>
</dbReference>
<dbReference type="GO" id="GO:0000226">
    <property type="term" value="P:microtubule cytoskeleton organization"/>
    <property type="evidence" value="ECO:0007669"/>
    <property type="project" value="TreeGrafter"/>
</dbReference>
<dbReference type="Proteomes" id="UP000193380">
    <property type="component" value="Unassembled WGS sequence"/>
</dbReference>
<dbReference type="AlphaFoldDB" id="A0A060YGH6"/>
<dbReference type="GO" id="GO:0043296">
    <property type="term" value="C:apical junction complex"/>
    <property type="evidence" value="ECO:0007669"/>
    <property type="project" value="TreeGrafter"/>
</dbReference>
<dbReference type="GO" id="GO:0008104">
    <property type="term" value="P:intracellular protein localization"/>
    <property type="evidence" value="ECO:0007669"/>
    <property type="project" value="TreeGrafter"/>
</dbReference>
<protein>
    <recommendedName>
        <fullName evidence="4">Par3/HAL N-terminal domain-containing protein</fullName>
    </recommendedName>
</protein>
<dbReference type="PANTHER" id="PTHR16484">
    <property type="entry name" value="PARTITIONING DEFECTIVE 3 RELATED"/>
    <property type="match status" value="1"/>
</dbReference>
<dbReference type="STRING" id="8022.A0A060YGH6"/>
<dbReference type="GO" id="GO:0035091">
    <property type="term" value="F:phosphatidylinositol binding"/>
    <property type="evidence" value="ECO:0007669"/>
    <property type="project" value="TreeGrafter"/>
</dbReference>
<dbReference type="Pfam" id="PF12053">
    <property type="entry name" value="Par3_HAL_N_term"/>
    <property type="match status" value="1"/>
</dbReference>
<keyword evidence="1" id="KW-0132">Cell division</keyword>
<evidence type="ECO:0000256" key="1">
    <source>
        <dbReference type="ARBA" id="ARBA00022618"/>
    </source>
</evidence>
<reference evidence="5" key="2">
    <citation type="submission" date="2014-03" db="EMBL/GenBank/DDBJ databases">
        <authorList>
            <person name="Genoscope - CEA"/>
        </authorList>
    </citation>
    <scope>NUCLEOTIDE SEQUENCE</scope>
</reference>
<feature type="domain" description="Par3/HAL N-terminal" evidence="4">
    <location>
        <begin position="1"/>
        <end position="75"/>
    </location>
</feature>
<sequence length="103" mass="11785">MKVTVTFGATAVVVPCKGEWTVRELVDQANQRYRKILEQNGEDFLVRTHRMEYCDGGILDLDDLLTDLVEDRDKVRPNDVNINIHHENIYVWVEPVSGWTGAG</sequence>
<name>A0A060YGH6_ONCMY</name>
<reference evidence="5" key="1">
    <citation type="journal article" date="2014" name="Nat. Commun.">
        <title>The rainbow trout genome provides novel insights into evolution after whole-genome duplication in vertebrates.</title>
        <authorList>
            <person name="Berthelot C."/>
            <person name="Brunet F."/>
            <person name="Chalopin D."/>
            <person name="Juanchich A."/>
            <person name="Bernard M."/>
            <person name="Noel B."/>
            <person name="Bento P."/>
            <person name="Da Silva C."/>
            <person name="Labadie K."/>
            <person name="Alberti A."/>
            <person name="Aury J.M."/>
            <person name="Louis A."/>
            <person name="Dehais P."/>
            <person name="Bardou P."/>
            <person name="Montfort J."/>
            <person name="Klopp C."/>
            <person name="Cabau C."/>
            <person name="Gaspin C."/>
            <person name="Thorgaard G.H."/>
            <person name="Boussaha M."/>
            <person name="Quillet E."/>
            <person name="Guyomard R."/>
            <person name="Galiana D."/>
            <person name="Bobe J."/>
            <person name="Volff J.N."/>
            <person name="Genet C."/>
            <person name="Wincker P."/>
            <person name="Jaillon O."/>
            <person name="Roest Crollius H."/>
            <person name="Guiguen Y."/>
        </authorList>
    </citation>
    <scope>NUCLEOTIDE SEQUENCE [LARGE SCALE GENOMIC DNA]</scope>
</reference>
<dbReference type="GO" id="GO:0045197">
    <property type="term" value="P:establishment or maintenance of epithelial cell apical/basal polarity"/>
    <property type="evidence" value="ECO:0007669"/>
    <property type="project" value="TreeGrafter"/>
</dbReference>
<dbReference type="PaxDb" id="8022-A0A060YGH6"/>
<keyword evidence="3" id="KW-0131">Cell cycle</keyword>
<gene>
    <name evidence="5" type="ORF">GSONMT00002088001</name>
</gene>
<proteinExistence type="predicted"/>
<dbReference type="GO" id="GO:0007155">
    <property type="term" value="P:cell adhesion"/>
    <property type="evidence" value="ECO:0007669"/>
    <property type="project" value="TreeGrafter"/>
</dbReference>
<dbReference type="GO" id="GO:0051301">
    <property type="term" value="P:cell division"/>
    <property type="evidence" value="ECO:0007669"/>
    <property type="project" value="UniProtKB-KW"/>
</dbReference>
<dbReference type="PANTHER" id="PTHR16484:SF4">
    <property type="entry name" value="PARTITIONING DEFECTIVE 3 HOMOLOG B"/>
    <property type="match status" value="1"/>
</dbReference>
<accession>A0A060YGH6</accession>
<dbReference type="GO" id="GO:0005938">
    <property type="term" value="C:cell cortex"/>
    <property type="evidence" value="ECO:0007669"/>
    <property type="project" value="TreeGrafter"/>
</dbReference>
<dbReference type="GO" id="GO:0030010">
    <property type="term" value="P:establishment of cell polarity"/>
    <property type="evidence" value="ECO:0007669"/>
    <property type="project" value="TreeGrafter"/>
</dbReference>
<keyword evidence="2" id="KW-0677">Repeat</keyword>
<dbReference type="GO" id="GO:0005912">
    <property type="term" value="C:adherens junction"/>
    <property type="evidence" value="ECO:0007669"/>
    <property type="project" value="TreeGrafter"/>
</dbReference>
<dbReference type="EMBL" id="FR910979">
    <property type="protein sequence ID" value="CDQ90826.1"/>
    <property type="molecule type" value="Genomic_DNA"/>
</dbReference>
<evidence type="ECO:0000256" key="3">
    <source>
        <dbReference type="ARBA" id="ARBA00023306"/>
    </source>
</evidence>